<dbReference type="InterPro" id="IPR050123">
    <property type="entry name" value="Prok_molybdopt-oxidoreductase"/>
</dbReference>
<dbReference type="GO" id="GO:0051537">
    <property type="term" value="F:2 iron, 2 sulfur cluster binding"/>
    <property type="evidence" value="ECO:0007669"/>
    <property type="project" value="UniProtKB-KW"/>
</dbReference>
<dbReference type="EMBL" id="CP053073">
    <property type="protein sequence ID" value="QJR14214.1"/>
    <property type="molecule type" value="Genomic_DNA"/>
</dbReference>
<dbReference type="Pfam" id="PF10588">
    <property type="entry name" value="NADH-G_4Fe-4S_3"/>
    <property type="match status" value="1"/>
</dbReference>
<feature type="domain" description="4Fe-4S Mo/W bis-MGD-type" evidence="10">
    <location>
        <begin position="217"/>
        <end position="286"/>
    </location>
</feature>
<keyword evidence="5" id="KW-0874">Quinone</keyword>
<dbReference type="GO" id="GO:0048038">
    <property type="term" value="F:quinone binding"/>
    <property type="evidence" value="ECO:0007669"/>
    <property type="project" value="UniProtKB-KW"/>
</dbReference>
<dbReference type="GO" id="GO:0046872">
    <property type="term" value="F:metal ion binding"/>
    <property type="evidence" value="ECO:0007669"/>
    <property type="project" value="UniProtKB-KW"/>
</dbReference>
<sequence length="480" mass="52373">MPRIYIDGLPYEADSRQTVMEVAAANGIVLPGFCWHPKLSVAGNCRLCAVQVEGRSWVEISCNMPVAQDLKVLTDSDIVREYRKSILALTTLNHPVDCGICDKAGECLLQDYHYEHNGAPSTSHEVKVHATKFHALSSRITLDNERCVLCSRCVRFTHEISKTKSLGIVQRGDTSLVRASGDGAFETDAYSDNVVDLCPVGALLSRSFLYKSRVWYLKATPSVCPGCARGCAVNLWHRKPEWKLQALDARHNRAIERITPRDNPAVNGPWICNRGRDLAPLFERERATQAICAGFSVATPAAIEGARSLIERARRPVALVSSWASNEELAAFAAALGRHFTVFVKRDREPEPGEVVADDILICADKNPNSTGALANFASAWGPGSTLPEGTDLLLVWGEGFDLAQVPQSLRTIVLDAWKNPGHARADVFIPVSIQTERRGTYTNFEGTVSGFEACFEKDDSVAHAEDLFAALAAANVAAA</sequence>
<reference evidence="12 13" key="1">
    <citation type="submission" date="2020-04" db="EMBL/GenBank/DDBJ databases">
        <title>Usitatibacter rugosus gen. nov., sp. nov. and Usitatibacter palustris sp. nov., novel members of Usitatibacteraceae fam. nov. within the order Nitrosomonadales isolated from soil.</title>
        <authorList>
            <person name="Huber K.J."/>
            <person name="Neumann-Schaal M."/>
            <person name="Geppert A."/>
            <person name="Luckner M."/>
            <person name="Wanner G."/>
            <person name="Overmann J."/>
        </authorList>
    </citation>
    <scope>NUCLEOTIDE SEQUENCE [LARGE SCALE GENOMIC DNA]</scope>
    <source>
        <strain evidence="12 13">Swamp67</strain>
    </source>
</reference>
<keyword evidence="3" id="KW-0004">4Fe-4S</keyword>
<evidence type="ECO:0000256" key="1">
    <source>
        <dbReference type="ARBA" id="ARBA00001966"/>
    </source>
</evidence>
<dbReference type="InterPro" id="IPR000283">
    <property type="entry name" value="NADH_UbQ_OxRdtase_75kDa_su_CS"/>
</dbReference>
<dbReference type="GO" id="GO:0042773">
    <property type="term" value="P:ATP synthesis coupled electron transport"/>
    <property type="evidence" value="ECO:0007669"/>
    <property type="project" value="InterPro"/>
</dbReference>
<dbReference type="PANTHER" id="PTHR43105:SF10">
    <property type="entry name" value="NADH-QUINONE OXIDOREDUCTASE SUBUNIT G"/>
    <property type="match status" value="1"/>
</dbReference>
<name>A0A6M4H754_9PROT</name>
<evidence type="ECO:0008006" key="14">
    <source>
        <dbReference type="Google" id="ProtNLM"/>
    </source>
</evidence>
<evidence type="ECO:0000259" key="9">
    <source>
        <dbReference type="PROSITE" id="PS51085"/>
    </source>
</evidence>
<dbReference type="Proteomes" id="UP000503096">
    <property type="component" value="Chromosome"/>
</dbReference>
<feature type="domain" description="2Fe-2S ferredoxin-type" evidence="9">
    <location>
        <begin position="2"/>
        <end position="78"/>
    </location>
</feature>
<evidence type="ECO:0000256" key="4">
    <source>
        <dbReference type="ARBA" id="ARBA00022714"/>
    </source>
</evidence>
<dbReference type="SUPFAM" id="SSF54292">
    <property type="entry name" value="2Fe-2S ferredoxin-like"/>
    <property type="match status" value="1"/>
</dbReference>
<dbReference type="AlphaFoldDB" id="A0A6M4H754"/>
<accession>A0A6M4H754</accession>
<keyword evidence="13" id="KW-1185">Reference proteome</keyword>
<dbReference type="GO" id="GO:0003954">
    <property type="term" value="F:NADH dehydrogenase activity"/>
    <property type="evidence" value="ECO:0007669"/>
    <property type="project" value="TreeGrafter"/>
</dbReference>
<dbReference type="InterPro" id="IPR054351">
    <property type="entry name" value="NADH_UbQ_OxRdtase_ferredoxin"/>
</dbReference>
<dbReference type="GO" id="GO:0008137">
    <property type="term" value="F:NADH dehydrogenase (ubiquinone) activity"/>
    <property type="evidence" value="ECO:0007669"/>
    <property type="project" value="InterPro"/>
</dbReference>
<dbReference type="Gene3D" id="3.30.70.20">
    <property type="match status" value="1"/>
</dbReference>
<feature type="domain" description="4Fe-4S His(Cys)3-ligated-type" evidence="11">
    <location>
        <begin position="78"/>
        <end position="117"/>
    </location>
</feature>
<dbReference type="InterPro" id="IPR001041">
    <property type="entry name" value="2Fe-2S_ferredoxin-type"/>
</dbReference>
<dbReference type="InterPro" id="IPR019574">
    <property type="entry name" value="NADH_UbQ_OxRdtase_Gsu_4Fe4S-bd"/>
</dbReference>
<dbReference type="PROSITE" id="PS51839">
    <property type="entry name" value="4FE4S_HC3"/>
    <property type="match status" value="1"/>
</dbReference>
<keyword evidence="7" id="KW-0408">Iron</keyword>
<dbReference type="SUPFAM" id="SSF54862">
    <property type="entry name" value="4Fe-4S ferredoxins"/>
    <property type="match status" value="1"/>
</dbReference>
<comment type="cofactor">
    <cofactor evidence="1">
        <name>[4Fe-4S] cluster</name>
        <dbReference type="ChEBI" id="CHEBI:49883"/>
    </cofactor>
</comment>
<evidence type="ECO:0000256" key="2">
    <source>
        <dbReference type="ARBA" id="ARBA00005404"/>
    </source>
</evidence>
<dbReference type="SMART" id="SM00929">
    <property type="entry name" value="NADH-G_4Fe-4S_3"/>
    <property type="match status" value="1"/>
</dbReference>
<dbReference type="Gene3D" id="3.10.20.740">
    <property type="match status" value="1"/>
</dbReference>
<dbReference type="SMART" id="SM00926">
    <property type="entry name" value="Molybdop_Fe4S4"/>
    <property type="match status" value="1"/>
</dbReference>
<dbReference type="PROSITE" id="PS51669">
    <property type="entry name" value="4FE4S_MOW_BIS_MGD"/>
    <property type="match status" value="1"/>
</dbReference>
<keyword evidence="4" id="KW-0001">2Fe-2S</keyword>
<evidence type="ECO:0000259" key="10">
    <source>
        <dbReference type="PROSITE" id="PS51669"/>
    </source>
</evidence>
<evidence type="ECO:0000256" key="8">
    <source>
        <dbReference type="ARBA" id="ARBA00023014"/>
    </source>
</evidence>
<dbReference type="Pfam" id="PF04879">
    <property type="entry name" value="Molybdop_Fe4S4"/>
    <property type="match status" value="1"/>
</dbReference>
<evidence type="ECO:0000256" key="5">
    <source>
        <dbReference type="ARBA" id="ARBA00022719"/>
    </source>
</evidence>
<dbReference type="SUPFAM" id="SSF53706">
    <property type="entry name" value="Formate dehydrogenase/DMSO reductase, domains 1-3"/>
    <property type="match status" value="1"/>
</dbReference>
<dbReference type="PROSITE" id="PS00641">
    <property type="entry name" value="COMPLEX1_75K_1"/>
    <property type="match status" value="1"/>
</dbReference>
<dbReference type="InParanoid" id="A0A6M4H754"/>
<dbReference type="Gene3D" id="2.20.25.90">
    <property type="entry name" value="ADC-like domains"/>
    <property type="match status" value="1"/>
</dbReference>
<dbReference type="GO" id="GO:0016020">
    <property type="term" value="C:membrane"/>
    <property type="evidence" value="ECO:0007669"/>
    <property type="project" value="InterPro"/>
</dbReference>
<evidence type="ECO:0000256" key="6">
    <source>
        <dbReference type="ARBA" id="ARBA00022723"/>
    </source>
</evidence>
<dbReference type="InterPro" id="IPR036010">
    <property type="entry name" value="2Fe-2S_ferredoxin-like_sf"/>
</dbReference>
<dbReference type="InterPro" id="IPR006963">
    <property type="entry name" value="Mopterin_OxRdtase_4Fe-4S_dom"/>
</dbReference>
<gene>
    <name evidence="12" type="ORF">DSM104440_01007</name>
</gene>
<dbReference type="GO" id="GO:0051539">
    <property type="term" value="F:4 iron, 4 sulfur cluster binding"/>
    <property type="evidence" value="ECO:0007669"/>
    <property type="project" value="UniProtKB-KW"/>
</dbReference>
<keyword evidence="6" id="KW-0479">Metal-binding</keyword>
<dbReference type="PROSITE" id="PS00643">
    <property type="entry name" value="COMPLEX1_75K_3"/>
    <property type="match status" value="1"/>
</dbReference>
<dbReference type="Pfam" id="PF13510">
    <property type="entry name" value="Fer2_4"/>
    <property type="match status" value="1"/>
</dbReference>
<evidence type="ECO:0000256" key="3">
    <source>
        <dbReference type="ARBA" id="ARBA00022485"/>
    </source>
</evidence>
<evidence type="ECO:0000313" key="13">
    <source>
        <dbReference type="Proteomes" id="UP000503096"/>
    </source>
</evidence>
<evidence type="ECO:0000259" key="11">
    <source>
        <dbReference type="PROSITE" id="PS51839"/>
    </source>
</evidence>
<comment type="similarity">
    <text evidence="2">Belongs to the complex I 75 kDa subunit family.</text>
</comment>
<dbReference type="CDD" id="cd00207">
    <property type="entry name" value="fer2"/>
    <property type="match status" value="1"/>
</dbReference>
<dbReference type="Pfam" id="PF22117">
    <property type="entry name" value="Fer4_Nqo3"/>
    <property type="match status" value="1"/>
</dbReference>
<dbReference type="KEGG" id="upl:DSM104440_01007"/>
<organism evidence="12 13">
    <name type="scientific">Usitatibacter palustris</name>
    <dbReference type="NCBI Taxonomy" id="2732487"/>
    <lineage>
        <taxon>Bacteria</taxon>
        <taxon>Pseudomonadati</taxon>
        <taxon>Pseudomonadota</taxon>
        <taxon>Betaproteobacteria</taxon>
        <taxon>Nitrosomonadales</taxon>
        <taxon>Usitatibacteraceae</taxon>
        <taxon>Usitatibacter</taxon>
    </lineage>
</organism>
<proteinExistence type="inferred from homology"/>
<dbReference type="PANTHER" id="PTHR43105">
    <property type="entry name" value="RESPIRATORY NITRATE REDUCTASE"/>
    <property type="match status" value="1"/>
</dbReference>
<dbReference type="RefSeq" id="WP_171160995.1">
    <property type="nucleotide sequence ID" value="NZ_CP053073.1"/>
</dbReference>
<keyword evidence="8" id="KW-0411">Iron-sulfur</keyword>
<protein>
    <recommendedName>
        <fullName evidence="14">NADH dehydrogenase subunit G</fullName>
    </recommendedName>
</protein>
<evidence type="ECO:0000313" key="12">
    <source>
        <dbReference type="EMBL" id="QJR14214.1"/>
    </source>
</evidence>
<dbReference type="PROSITE" id="PS51085">
    <property type="entry name" value="2FE2S_FER_2"/>
    <property type="match status" value="1"/>
</dbReference>
<evidence type="ECO:0000256" key="7">
    <source>
        <dbReference type="ARBA" id="ARBA00023004"/>
    </source>
</evidence>